<evidence type="ECO:0000313" key="3">
    <source>
        <dbReference type="EMBL" id="KAF2670113.1"/>
    </source>
</evidence>
<feature type="region of interest" description="Disordered" evidence="1">
    <location>
        <begin position="1"/>
        <end position="22"/>
    </location>
</feature>
<feature type="compositionally biased region" description="Polar residues" evidence="1">
    <location>
        <begin position="1"/>
        <end position="13"/>
    </location>
</feature>
<evidence type="ECO:0000256" key="1">
    <source>
        <dbReference type="SAM" id="MobiDB-lite"/>
    </source>
</evidence>
<keyword evidence="2" id="KW-1133">Transmembrane helix</keyword>
<keyword evidence="4" id="KW-1185">Reference proteome</keyword>
<reference evidence="3" key="1">
    <citation type="journal article" date="2020" name="Stud. Mycol.">
        <title>101 Dothideomycetes genomes: a test case for predicting lifestyles and emergence of pathogens.</title>
        <authorList>
            <person name="Haridas S."/>
            <person name="Albert R."/>
            <person name="Binder M."/>
            <person name="Bloem J."/>
            <person name="Labutti K."/>
            <person name="Salamov A."/>
            <person name="Andreopoulos B."/>
            <person name="Baker S."/>
            <person name="Barry K."/>
            <person name="Bills G."/>
            <person name="Bluhm B."/>
            <person name="Cannon C."/>
            <person name="Castanera R."/>
            <person name="Culley D."/>
            <person name="Daum C."/>
            <person name="Ezra D."/>
            <person name="Gonzalez J."/>
            <person name="Henrissat B."/>
            <person name="Kuo A."/>
            <person name="Liang C."/>
            <person name="Lipzen A."/>
            <person name="Lutzoni F."/>
            <person name="Magnuson J."/>
            <person name="Mondo S."/>
            <person name="Nolan M."/>
            <person name="Ohm R."/>
            <person name="Pangilinan J."/>
            <person name="Park H.-J."/>
            <person name="Ramirez L."/>
            <person name="Alfaro M."/>
            <person name="Sun H."/>
            <person name="Tritt A."/>
            <person name="Yoshinaga Y."/>
            <person name="Zwiers L.-H."/>
            <person name="Turgeon B."/>
            <person name="Goodwin S."/>
            <person name="Spatafora J."/>
            <person name="Crous P."/>
            <person name="Grigoriev I."/>
        </authorList>
    </citation>
    <scope>NUCLEOTIDE SEQUENCE</scope>
    <source>
        <strain evidence="3">CBS 115976</strain>
    </source>
</reference>
<proteinExistence type="predicted"/>
<evidence type="ECO:0000313" key="4">
    <source>
        <dbReference type="Proteomes" id="UP000799302"/>
    </source>
</evidence>
<accession>A0A6A6UF93</accession>
<keyword evidence="2" id="KW-0472">Membrane</keyword>
<name>A0A6A6UF93_9PEZI</name>
<feature type="transmembrane region" description="Helical" evidence="2">
    <location>
        <begin position="81"/>
        <end position="98"/>
    </location>
</feature>
<protein>
    <submittedName>
        <fullName evidence="3">Uncharacterized protein</fullName>
    </submittedName>
</protein>
<organism evidence="3 4">
    <name type="scientific">Microthyrium microscopicum</name>
    <dbReference type="NCBI Taxonomy" id="703497"/>
    <lineage>
        <taxon>Eukaryota</taxon>
        <taxon>Fungi</taxon>
        <taxon>Dikarya</taxon>
        <taxon>Ascomycota</taxon>
        <taxon>Pezizomycotina</taxon>
        <taxon>Dothideomycetes</taxon>
        <taxon>Dothideomycetes incertae sedis</taxon>
        <taxon>Microthyriales</taxon>
        <taxon>Microthyriaceae</taxon>
        <taxon>Microthyrium</taxon>
    </lineage>
</organism>
<sequence>MKSNQLRQSTLAKSQPKGPRPGLTWARLSAFSEWRSSTLKDPAKIACNKHILAHWSSWRPAYGSNFVARRRAFANSKFKDIIVHRAFLNLLFFLVLHFNRFTKLQYGLLN</sequence>
<dbReference type="Proteomes" id="UP000799302">
    <property type="component" value="Unassembled WGS sequence"/>
</dbReference>
<keyword evidence="2" id="KW-0812">Transmembrane</keyword>
<dbReference type="AlphaFoldDB" id="A0A6A6UF93"/>
<dbReference type="EMBL" id="MU004234">
    <property type="protein sequence ID" value="KAF2670113.1"/>
    <property type="molecule type" value="Genomic_DNA"/>
</dbReference>
<evidence type="ECO:0000256" key="2">
    <source>
        <dbReference type="SAM" id="Phobius"/>
    </source>
</evidence>
<gene>
    <name evidence="3" type="ORF">BT63DRAFT_229811</name>
</gene>